<feature type="region of interest" description="Disordered" evidence="2">
    <location>
        <begin position="183"/>
        <end position="292"/>
    </location>
</feature>
<dbReference type="VEuPathDB" id="VectorBase:AFUN015025"/>
<dbReference type="STRING" id="62324.A0A182S3N5"/>
<dbReference type="InterPro" id="IPR008996">
    <property type="entry name" value="IL1/FGF"/>
</dbReference>
<protein>
    <recommendedName>
        <fullName evidence="5">Fibroblast growth factor</fullName>
    </recommendedName>
</protein>
<dbReference type="Gene3D" id="2.80.10.50">
    <property type="match status" value="1"/>
</dbReference>
<feature type="compositionally biased region" description="Basic residues" evidence="2">
    <location>
        <begin position="260"/>
        <end position="275"/>
    </location>
</feature>
<dbReference type="VEuPathDB" id="VectorBase:AFUN2_003496"/>
<evidence type="ECO:0000313" key="4">
    <source>
        <dbReference type="EnsemblMetazoa" id="AFUN015025-PA"/>
    </source>
</evidence>
<evidence type="ECO:0008006" key="5">
    <source>
        <dbReference type="Google" id="ProtNLM"/>
    </source>
</evidence>
<feature type="compositionally biased region" description="Low complexity" evidence="2">
    <location>
        <begin position="241"/>
        <end position="259"/>
    </location>
</feature>
<feature type="compositionally biased region" description="Polar residues" evidence="2">
    <location>
        <begin position="183"/>
        <end position="194"/>
    </location>
</feature>
<dbReference type="SUPFAM" id="SSF50353">
    <property type="entry name" value="Cytokine"/>
    <property type="match status" value="1"/>
</dbReference>
<keyword evidence="3" id="KW-0732">Signal</keyword>
<feature type="signal peptide" evidence="3">
    <location>
        <begin position="1"/>
        <end position="26"/>
    </location>
</feature>
<feature type="compositionally biased region" description="Polar residues" evidence="2">
    <location>
        <begin position="229"/>
        <end position="240"/>
    </location>
</feature>
<comment type="similarity">
    <text evidence="1">Belongs to the heparin-binding growth factors family.</text>
</comment>
<name>A0A182S3N5_ANOFN</name>
<dbReference type="AlphaFoldDB" id="A0A182S3N5"/>
<feature type="chain" id="PRO_5021484787" description="Fibroblast growth factor" evidence="3">
    <location>
        <begin position="27"/>
        <end position="456"/>
    </location>
</feature>
<sequence length="456" mass="48699">MVSQLTVYAKILCLLMTLFSAGASTGNDIHLQSACSLKFLRTKNGSVFADDNLENGQLQIFSLNATRTRDNRAAVTIYSKETDSYICFDKNWRTKAMRGKANMSKRRCMFFENIDASGGFRYRSVVNQNRSLGFQRNGKPIGGLRAGGKMGPGGVGRKKPIDEKCYNFHPMAATGSNEVQQPHYTMQQQNQPQRQEAKATRPHQQQSTNQHQPRHRHHRQQEARKDASASETNASTSGNALLTSSYSSSASSDQRQLQSPHRHRHKHGTVGRHGNKLQPSGSATGHPNLESGFTGATSLPVAATLSSLAYGSSNANGDLGGGGRVIGSAYGKGTHRRSHLNSYTPPLAGDPTLLLPSSLSALVTKLPPKSTAHAGSPLGSRPLVGMLDPGTYRKDRRHSASMAGGPSGTMESANGGRVSNGKKKSASSNNGTGAASGRNASTKVSTMPGRDKRASG</sequence>
<proteinExistence type="inferred from homology"/>
<dbReference type="InterPro" id="IPR002209">
    <property type="entry name" value="Fibroblast_GF_fam"/>
</dbReference>
<evidence type="ECO:0000256" key="2">
    <source>
        <dbReference type="SAM" id="MobiDB-lite"/>
    </source>
</evidence>
<evidence type="ECO:0000256" key="1">
    <source>
        <dbReference type="ARBA" id="ARBA00007936"/>
    </source>
</evidence>
<dbReference type="GO" id="GO:0008083">
    <property type="term" value="F:growth factor activity"/>
    <property type="evidence" value="ECO:0007669"/>
    <property type="project" value="InterPro"/>
</dbReference>
<evidence type="ECO:0000256" key="3">
    <source>
        <dbReference type="SAM" id="SignalP"/>
    </source>
</evidence>
<reference evidence="4" key="1">
    <citation type="submission" date="2020-05" db="UniProtKB">
        <authorList>
            <consortium name="EnsemblMetazoa"/>
        </authorList>
    </citation>
    <scope>IDENTIFICATION</scope>
    <source>
        <strain evidence="4">FUMOZ</strain>
    </source>
</reference>
<dbReference type="CDD" id="cd23307">
    <property type="entry name" value="beta-trefoil_FGF8-like"/>
    <property type="match status" value="1"/>
</dbReference>
<accession>A0A182S3N5</accession>
<dbReference type="Pfam" id="PF00167">
    <property type="entry name" value="FGF"/>
    <property type="match status" value="1"/>
</dbReference>
<feature type="compositionally biased region" description="Low complexity" evidence="2">
    <location>
        <begin position="426"/>
        <end position="442"/>
    </location>
</feature>
<feature type="region of interest" description="Disordered" evidence="2">
    <location>
        <begin position="368"/>
        <end position="456"/>
    </location>
</feature>
<dbReference type="EnsemblMetazoa" id="AFUN015025-RA">
    <property type="protein sequence ID" value="AFUN015025-PA"/>
    <property type="gene ID" value="AFUN015025"/>
</dbReference>
<organism evidence="4">
    <name type="scientific">Anopheles funestus</name>
    <name type="common">African malaria mosquito</name>
    <dbReference type="NCBI Taxonomy" id="62324"/>
    <lineage>
        <taxon>Eukaryota</taxon>
        <taxon>Metazoa</taxon>
        <taxon>Ecdysozoa</taxon>
        <taxon>Arthropoda</taxon>
        <taxon>Hexapoda</taxon>
        <taxon>Insecta</taxon>
        <taxon>Pterygota</taxon>
        <taxon>Neoptera</taxon>
        <taxon>Endopterygota</taxon>
        <taxon>Diptera</taxon>
        <taxon>Nematocera</taxon>
        <taxon>Culicoidea</taxon>
        <taxon>Culicidae</taxon>
        <taxon>Anophelinae</taxon>
        <taxon>Anopheles</taxon>
    </lineage>
</organism>